<dbReference type="EMBL" id="CP071182">
    <property type="protein sequence ID" value="QSO48092.1"/>
    <property type="molecule type" value="Genomic_DNA"/>
</dbReference>
<evidence type="ECO:0000256" key="4">
    <source>
        <dbReference type="PROSITE-ProRule" id="PRU00354"/>
    </source>
</evidence>
<dbReference type="GO" id="GO:0006596">
    <property type="term" value="P:polyamine biosynthetic process"/>
    <property type="evidence" value="ECO:0007669"/>
    <property type="project" value="UniProtKB-UniRule"/>
</dbReference>
<keyword evidence="7" id="KW-1185">Reference proteome</keyword>
<evidence type="ECO:0000256" key="3">
    <source>
        <dbReference type="ARBA" id="ARBA00023115"/>
    </source>
</evidence>
<dbReference type="Proteomes" id="UP000663505">
    <property type="component" value="Chromosome"/>
</dbReference>
<keyword evidence="2 4" id="KW-0808">Transferase</keyword>
<dbReference type="GO" id="GO:0016740">
    <property type="term" value="F:transferase activity"/>
    <property type="evidence" value="ECO:0007669"/>
    <property type="project" value="UniProtKB-UniRule"/>
</dbReference>
<dbReference type="RefSeq" id="WP_206657427.1">
    <property type="nucleotide sequence ID" value="NZ_CP071182.1"/>
</dbReference>
<dbReference type="AlphaFoldDB" id="A0A9X7Z773"/>
<evidence type="ECO:0000259" key="5">
    <source>
        <dbReference type="PROSITE" id="PS51006"/>
    </source>
</evidence>
<comment type="similarity">
    <text evidence="1">Belongs to the spermidine/spermine synthase family.</text>
</comment>
<sequence length="225" mass="25544">MWNEAEVIERSRTDRGELVLQRRGKDFEIISNGTFLMATYNGESERRLVQAVLNTVQSPRSVLIGGLGVGFSLHEALQYEGVTQVDVFEIEPKIVEWNRERLGDTARRSIEDPRTRIRVGDFVDWLYHALDTIDAYDAICLDIDNGSDWTVHDSNAGLYSGAGLVRLSSLLRPGGAISFWNARRDLVFEQLLHEYFEVMELTFVEHPVGEPDVVYVVQGPRVTDE</sequence>
<accession>A0A9X7Z773</accession>
<keyword evidence="3 4" id="KW-0620">Polyamine biosynthesis</keyword>
<dbReference type="InterPro" id="IPR030374">
    <property type="entry name" value="PABS"/>
</dbReference>
<reference evidence="6 7" key="1">
    <citation type="submission" date="2021-02" db="EMBL/GenBank/DDBJ databases">
        <title>Alicyclobacillus curvatus sp. nov. and Alicyclobacillus mengziensis sp. nov., two acidophilic bacteria isolated from acid mine drainage.</title>
        <authorList>
            <person name="Huang Y."/>
        </authorList>
    </citation>
    <scope>NUCLEOTIDE SEQUENCE [LARGE SCALE GENOMIC DNA]</scope>
    <source>
        <strain evidence="6 7">S30H14</strain>
    </source>
</reference>
<evidence type="ECO:0000313" key="6">
    <source>
        <dbReference type="EMBL" id="QSO48092.1"/>
    </source>
</evidence>
<dbReference type="InterPro" id="IPR029063">
    <property type="entry name" value="SAM-dependent_MTases_sf"/>
</dbReference>
<evidence type="ECO:0000313" key="7">
    <source>
        <dbReference type="Proteomes" id="UP000663505"/>
    </source>
</evidence>
<dbReference type="PROSITE" id="PS51006">
    <property type="entry name" value="PABS_2"/>
    <property type="match status" value="1"/>
</dbReference>
<feature type="domain" description="PABS" evidence="5">
    <location>
        <begin position="1"/>
        <end position="225"/>
    </location>
</feature>
<dbReference type="PANTHER" id="PTHR43317">
    <property type="entry name" value="THERMOSPERMINE SYNTHASE ACAULIS5"/>
    <property type="match status" value="1"/>
</dbReference>
<organism evidence="6 7">
    <name type="scientific">Alicyclobacillus mengziensis</name>
    <dbReference type="NCBI Taxonomy" id="2931921"/>
    <lineage>
        <taxon>Bacteria</taxon>
        <taxon>Bacillati</taxon>
        <taxon>Bacillota</taxon>
        <taxon>Bacilli</taxon>
        <taxon>Bacillales</taxon>
        <taxon>Alicyclobacillaceae</taxon>
        <taxon>Alicyclobacillus</taxon>
    </lineage>
</organism>
<feature type="active site" description="Proton acceptor" evidence="4">
    <location>
        <position position="142"/>
    </location>
</feature>
<gene>
    <name evidence="6" type="ORF">JZ786_03505</name>
</gene>
<dbReference type="Gene3D" id="3.40.50.150">
    <property type="entry name" value="Vaccinia Virus protein VP39"/>
    <property type="match status" value="1"/>
</dbReference>
<protein>
    <submittedName>
        <fullName evidence="6">Spermine/spermidine synthase</fullName>
    </submittedName>
</protein>
<evidence type="ECO:0000256" key="1">
    <source>
        <dbReference type="ARBA" id="ARBA00007867"/>
    </source>
</evidence>
<dbReference type="PANTHER" id="PTHR43317:SF3">
    <property type="entry name" value="BLR2883 PROTEIN"/>
    <property type="match status" value="1"/>
</dbReference>
<dbReference type="KEGG" id="afx:JZ786_03505"/>
<name>A0A9X7Z773_9BACL</name>
<evidence type="ECO:0000256" key="2">
    <source>
        <dbReference type="ARBA" id="ARBA00022679"/>
    </source>
</evidence>
<dbReference type="SUPFAM" id="SSF53335">
    <property type="entry name" value="S-adenosyl-L-methionine-dependent methyltransferases"/>
    <property type="match status" value="1"/>
</dbReference>
<dbReference type="Pfam" id="PF01564">
    <property type="entry name" value="Spermine_synth"/>
    <property type="match status" value="1"/>
</dbReference>
<proteinExistence type="inferred from homology"/>